<accession>G0NE80</accession>
<gene>
    <name evidence="1" type="ORF">CAEBREN_02211</name>
</gene>
<organism evidence="2">
    <name type="scientific">Caenorhabditis brenneri</name>
    <name type="common">Nematode worm</name>
    <dbReference type="NCBI Taxonomy" id="135651"/>
    <lineage>
        <taxon>Eukaryota</taxon>
        <taxon>Metazoa</taxon>
        <taxon>Ecdysozoa</taxon>
        <taxon>Nematoda</taxon>
        <taxon>Chromadorea</taxon>
        <taxon>Rhabditida</taxon>
        <taxon>Rhabditina</taxon>
        <taxon>Rhabditomorpha</taxon>
        <taxon>Rhabditoidea</taxon>
        <taxon>Rhabditidae</taxon>
        <taxon>Peloderinae</taxon>
        <taxon>Caenorhabditis</taxon>
    </lineage>
</organism>
<dbReference type="HOGENOM" id="CLU_1827021_0_0_1"/>
<name>G0NE80_CAEBE</name>
<reference evidence="2" key="1">
    <citation type="submission" date="2011-07" db="EMBL/GenBank/DDBJ databases">
        <authorList>
            <consortium name="Caenorhabditis brenneri Sequencing and Analysis Consortium"/>
            <person name="Wilson R.K."/>
        </authorList>
    </citation>
    <scope>NUCLEOTIDE SEQUENCE [LARGE SCALE GENOMIC DNA]</scope>
    <source>
        <strain evidence="2">PB2801</strain>
    </source>
</reference>
<dbReference type="OrthoDB" id="5835471at2759"/>
<protein>
    <submittedName>
        <fullName evidence="1">Uncharacterized protein</fullName>
    </submittedName>
</protein>
<dbReference type="OMA" id="CVIAVHE"/>
<evidence type="ECO:0000313" key="2">
    <source>
        <dbReference type="Proteomes" id="UP000008068"/>
    </source>
</evidence>
<dbReference type="EMBL" id="GL379871">
    <property type="protein sequence ID" value="EGT58640.1"/>
    <property type="molecule type" value="Genomic_DNA"/>
</dbReference>
<dbReference type="Proteomes" id="UP000008068">
    <property type="component" value="Unassembled WGS sequence"/>
</dbReference>
<sequence>MDEQFRNLEKLMYTLTDPEHSKKHDCVFVIGKRYAVSYQHEDHSTLELGQKLVIHNLLDKTIKKNVKVFFKSRDIGIITFETTGDYEFDDFSALTRYGMVPRPYHQLGINQENRTPVWTTGTIIERSSRIYLTNNCKTAFT</sequence>
<dbReference type="AlphaFoldDB" id="G0NE80"/>
<keyword evidence="2" id="KW-1185">Reference proteome</keyword>
<evidence type="ECO:0000313" key="1">
    <source>
        <dbReference type="EMBL" id="EGT58640.1"/>
    </source>
</evidence>
<dbReference type="InParanoid" id="G0NE80"/>
<proteinExistence type="predicted"/>
<dbReference type="eggNOG" id="ENOG502TIWF">
    <property type="taxonomic scope" value="Eukaryota"/>
</dbReference>